<keyword evidence="11" id="KW-0539">Nucleus</keyword>
<reference evidence="14" key="1">
    <citation type="submission" date="2017-01" db="EMBL/GenBank/DDBJ databases">
        <title>Comparative genomics of anhydrobiosis in the tardigrade Hypsibius dujardini.</title>
        <authorList>
            <person name="Yoshida Y."/>
            <person name="Koutsovoulos G."/>
            <person name="Laetsch D."/>
            <person name="Stevens L."/>
            <person name="Kumar S."/>
            <person name="Horikawa D."/>
            <person name="Ishino K."/>
            <person name="Komine S."/>
            <person name="Tomita M."/>
            <person name="Blaxter M."/>
            <person name="Arakawa K."/>
        </authorList>
    </citation>
    <scope>NUCLEOTIDE SEQUENCE [LARGE SCALE GENOMIC DNA]</scope>
    <source>
        <strain evidence="14">Z151</strain>
    </source>
</reference>
<dbReference type="PANTHER" id="PTHR13113:SF1">
    <property type="entry name" value="EVOLUTIONARILY CONSERVED SIGNALING INTERMEDIATE IN TOLL PATHWAY, MITOCHONDRIAL"/>
    <property type="match status" value="1"/>
</dbReference>
<dbReference type="OrthoDB" id="10064298at2759"/>
<dbReference type="AlphaFoldDB" id="A0A1W0WYN9"/>
<organism evidence="13 14">
    <name type="scientific">Hypsibius exemplaris</name>
    <name type="common">Freshwater tardigrade</name>
    <dbReference type="NCBI Taxonomy" id="2072580"/>
    <lineage>
        <taxon>Eukaryota</taxon>
        <taxon>Metazoa</taxon>
        <taxon>Ecdysozoa</taxon>
        <taxon>Tardigrada</taxon>
        <taxon>Eutardigrada</taxon>
        <taxon>Parachela</taxon>
        <taxon>Hypsibioidea</taxon>
        <taxon>Hypsibiidae</taxon>
        <taxon>Hypsibius</taxon>
    </lineage>
</organism>
<evidence type="ECO:0000256" key="8">
    <source>
        <dbReference type="ARBA" id="ARBA00022859"/>
    </source>
</evidence>
<keyword evidence="14" id="KW-1185">Reference proteome</keyword>
<dbReference type="GO" id="GO:0005739">
    <property type="term" value="C:mitochondrion"/>
    <property type="evidence" value="ECO:0007669"/>
    <property type="project" value="UniProtKB-SubCell"/>
</dbReference>
<dbReference type="InterPro" id="IPR029342">
    <property type="entry name" value="ECIST_C"/>
</dbReference>
<evidence type="ECO:0000313" key="14">
    <source>
        <dbReference type="Proteomes" id="UP000192578"/>
    </source>
</evidence>
<dbReference type="GO" id="GO:0005634">
    <property type="term" value="C:nucleus"/>
    <property type="evidence" value="ECO:0007669"/>
    <property type="project" value="UniProtKB-SubCell"/>
</dbReference>
<accession>A0A1W0WYN9</accession>
<keyword evidence="10" id="KW-0496">Mitochondrion</keyword>
<evidence type="ECO:0000256" key="1">
    <source>
        <dbReference type="ARBA" id="ARBA00004123"/>
    </source>
</evidence>
<dbReference type="SMART" id="SM01284">
    <property type="entry name" value="ECSIT_Cterm"/>
    <property type="match status" value="1"/>
</dbReference>
<dbReference type="GO" id="GO:0007178">
    <property type="term" value="P:cell surface receptor protein serine/threonine kinase signaling pathway"/>
    <property type="evidence" value="ECO:0007669"/>
    <property type="project" value="TreeGrafter"/>
</dbReference>
<keyword evidence="8" id="KW-0391">Immunity</keyword>
<evidence type="ECO:0000256" key="9">
    <source>
        <dbReference type="ARBA" id="ARBA00022946"/>
    </source>
</evidence>
<comment type="caution">
    <text evidence="13">The sequence shown here is derived from an EMBL/GenBank/DDBJ whole genome shotgun (WGS) entry which is preliminary data.</text>
</comment>
<dbReference type="InterPro" id="IPR010418">
    <property type="entry name" value="ECSIT"/>
</dbReference>
<dbReference type="PANTHER" id="PTHR13113">
    <property type="entry name" value="ECSIT EVOLUTIONARILY CONSERVED SIGNALING INTERMEDIATE IN TOLL PATHWAYS"/>
    <property type="match status" value="1"/>
</dbReference>
<evidence type="ECO:0000256" key="7">
    <source>
        <dbReference type="ARBA" id="ARBA00022588"/>
    </source>
</evidence>
<dbReference type="Pfam" id="PF14784">
    <property type="entry name" value="ECSIT_C"/>
    <property type="match status" value="1"/>
</dbReference>
<name>A0A1W0WYN9_HYPEX</name>
<proteinExistence type="inferred from homology"/>
<protein>
    <recommendedName>
        <fullName evidence="5">Evolutionarily conserved signaling intermediate in Toll pathway, mitochondrial</fullName>
    </recommendedName>
</protein>
<evidence type="ECO:0000256" key="10">
    <source>
        <dbReference type="ARBA" id="ARBA00023128"/>
    </source>
</evidence>
<evidence type="ECO:0000256" key="6">
    <source>
        <dbReference type="ARBA" id="ARBA00022490"/>
    </source>
</evidence>
<evidence type="ECO:0000259" key="12">
    <source>
        <dbReference type="SMART" id="SM01284"/>
    </source>
</evidence>
<dbReference type="Proteomes" id="UP000192578">
    <property type="component" value="Unassembled WGS sequence"/>
</dbReference>
<evidence type="ECO:0000256" key="4">
    <source>
        <dbReference type="ARBA" id="ARBA00007674"/>
    </source>
</evidence>
<comment type="similarity">
    <text evidence="4">Belongs to the ECSIT family.</text>
</comment>
<sequence length="412" mass="48347">MFSMVAPQRRVLYPAWRLTRRAFHRAPTVFAVGKDVFSWRPPSDLTLRQDAEVVRKTAYFDEVKKDLRDKNAFRHAIGSFLARDNVRRAGHVEFIYAALKRVQAFGVHKDLETYKDIMNIFPKGRFVAHNMWQVEFMHYPRHQECGLDVLCEMEKHGVVPDFEMYHIVLNIFGERSIVMRKLKRMNYWFPKFRNANPYPIPFFLPNDPTEKARLALERMCPDVRKEVTVFQTEDISEALDKTWIASLMCPDQRKLISEHVSDKPLYVDGEYSVHLREEFLKYFILRDEPQELLDAGPTPAPEPYYELDCRPDWDLFFKVENPKEYAPLPTLHEQEDGNILAICITGTSSQDSLRSWLSCLARTNPRIAQVPIHFRIRSIQMDTEIITEEQAARENEASGFISTKKYDDVLIH</sequence>
<evidence type="ECO:0000256" key="3">
    <source>
        <dbReference type="ARBA" id="ARBA00004496"/>
    </source>
</evidence>
<evidence type="ECO:0000256" key="5">
    <source>
        <dbReference type="ARBA" id="ARBA00019998"/>
    </source>
</evidence>
<gene>
    <name evidence="13" type="ORF">BV898_05826</name>
</gene>
<keyword evidence="7" id="KW-0399">Innate immunity</keyword>
<keyword evidence="9" id="KW-0809">Transit peptide</keyword>
<dbReference type="EMBL" id="MTYJ01000032">
    <property type="protein sequence ID" value="OQV20275.1"/>
    <property type="molecule type" value="Genomic_DNA"/>
</dbReference>
<dbReference type="GO" id="GO:0045087">
    <property type="term" value="P:innate immune response"/>
    <property type="evidence" value="ECO:0007669"/>
    <property type="project" value="UniProtKB-KW"/>
</dbReference>
<evidence type="ECO:0000313" key="13">
    <source>
        <dbReference type="EMBL" id="OQV20275.1"/>
    </source>
</evidence>
<keyword evidence="6" id="KW-0963">Cytoplasm</keyword>
<feature type="domain" description="ECSIT C-terminal" evidence="12">
    <location>
        <begin position="249"/>
        <end position="377"/>
    </location>
</feature>
<dbReference type="InterPro" id="IPR046448">
    <property type="entry name" value="ECSIT_N"/>
</dbReference>
<dbReference type="Pfam" id="PF06239">
    <property type="entry name" value="ECSIT_N"/>
    <property type="match status" value="1"/>
</dbReference>
<comment type="subcellular location">
    <subcellularLocation>
        <location evidence="3">Cytoplasm</location>
    </subcellularLocation>
    <subcellularLocation>
        <location evidence="2">Mitochondrion</location>
    </subcellularLocation>
    <subcellularLocation>
        <location evidence="1">Nucleus</location>
    </subcellularLocation>
</comment>
<evidence type="ECO:0000256" key="11">
    <source>
        <dbReference type="ARBA" id="ARBA00023242"/>
    </source>
</evidence>
<evidence type="ECO:0000256" key="2">
    <source>
        <dbReference type="ARBA" id="ARBA00004173"/>
    </source>
</evidence>